<dbReference type="GO" id="GO:0016747">
    <property type="term" value="F:acyltransferase activity, transferring groups other than amino-acyl groups"/>
    <property type="evidence" value="ECO:0007669"/>
    <property type="project" value="InterPro"/>
</dbReference>
<feature type="transmembrane region" description="Helical" evidence="1">
    <location>
        <begin position="87"/>
        <end position="108"/>
    </location>
</feature>
<evidence type="ECO:0000259" key="2">
    <source>
        <dbReference type="Pfam" id="PF01757"/>
    </source>
</evidence>
<evidence type="ECO:0000313" key="4">
    <source>
        <dbReference type="Proteomes" id="UP000295292"/>
    </source>
</evidence>
<feature type="transmembrane region" description="Helical" evidence="1">
    <location>
        <begin position="225"/>
        <end position="243"/>
    </location>
</feature>
<dbReference type="RefSeq" id="WP_133584248.1">
    <property type="nucleotide sequence ID" value="NZ_SNYV01000013.1"/>
</dbReference>
<accession>A0A4R6WJ42</accession>
<keyword evidence="4" id="KW-1185">Reference proteome</keyword>
<feature type="domain" description="Acyltransferase 3" evidence="2">
    <location>
        <begin position="12"/>
        <end position="322"/>
    </location>
</feature>
<keyword evidence="1" id="KW-0812">Transmembrane</keyword>
<dbReference type="Proteomes" id="UP000295292">
    <property type="component" value="Unassembled WGS sequence"/>
</dbReference>
<evidence type="ECO:0000313" key="3">
    <source>
        <dbReference type="EMBL" id="TDQ77984.1"/>
    </source>
</evidence>
<feature type="transmembrane region" description="Helical" evidence="1">
    <location>
        <begin position="280"/>
        <end position="299"/>
    </location>
</feature>
<dbReference type="InterPro" id="IPR002656">
    <property type="entry name" value="Acyl_transf_3_dom"/>
</dbReference>
<protein>
    <submittedName>
        <fullName evidence="3">Acyltransferase-like protein</fullName>
    </submittedName>
</protein>
<proteinExistence type="predicted"/>
<evidence type="ECO:0000256" key="1">
    <source>
        <dbReference type="SAM" id="Phobius"/>
    </source>
</evidence>
<gene>
    <name evidence="3" type="ORF">CLV99_1960</name>
</gene>
<comment type="caution">
    <text evidence="3">The sequence shown here is derived from an EMBL/GenBank/DDBJ whole genome shotgun (WGS) entry which is preliminary data.</text>
</comment>
<organism evidence="3 4">
    <name type="scientific">Sphingobacterium yanglingense</name>
    <dbReference type="NCBI Taxonomy" id="1437280"/>
    <lineage>
        <taxon>Bacteria</taxon>
        <taxon>Pseudomonadati</taxon>
        <taxon>Bacteroidota</taxon>
        <taxon>Sphingobacteriia</taxon>
        <taxon>Sphingobacteriales</taxon>
        <taxon>Sphingobacteriaceae</taxon>
        <taxon>Sphingobacterium</taxon>
    </lineage>
</organism>
<feature type="transmembrane region" description="Helical" evidence="1">
    <location>
        <begin position="7"/>
        <end position="28"/>
    </location>
</feature>
<feature type="transmembrane region" description="Helical" evidence="1">
    <location>
        <begin position="249"/>
        <end position="268"/>
    </location>
</feature>
<dbReference type="Pfam" id="PF01757">
    <property type="entry name" value="Acyl_transf_3"/>
    <property type="match status" value="1"/>
</dbReference>
<keyword evidence="3" id="KW-0808">Transferase</keyword>
<feature type="transmembrane region" description="Helical" evidence="1">
    <location>
        <begin position="305"/>
        <end position="323"/>
    </location>
</feature>
<name>A0A4R6WJ42_9SPHI</name>
<feature type="transmembrane region" description="Helical" evidence="1">
    <location>
        <begin position="201"/>
        <end position="218"/>
    </location>
</feature>
<dbReference type="OrthoDB" id="5808342at2"/>
<feature type="transmembrane region" description="Helical" evidence="1">
    <location>
        <begin position="48"/>
        <end position="66"/>
    </location>
</feature>
<feature type="transmembrane region" description="Helical" evidence="1">
    <location>
        <begin position="161"/>
        <end position="181"/>
    </location>
</feature>
<feature type="transmembrane region" description="Helical" evidence="1">
    <location>
        <begin position="136"/>
        <end position="154"/>
    </location>
</feature>
<keyword evidence="1" id="KW-0472">Membrane</keyword>
<sequence>MSENKIVINSFSSLDLLKFAMAIVVVAIHTAPFEDLLVGRLRTYYDSTVIIAVPFFFMCSGFLFQIRLDKYKETEKTILFKRYIYKLIKMYVIWTVIYLPLTIYGFYISNTGLRDSVFYFLRGVFLRGENYYSWPLWYLLSMILCMTFLFFLYKRGFSYKFILRISLVFYFVSICLNSPYIDNIGFSPFFVNLVKASVGSGRLLSGLIFIVLGIYVAYNKNNGSVFFSSLLFVLSCVANYSRIPFLSEFSLISLVYALFCLAVIFPIINNTEVSYWMRKASTVLFFVHMYVVFIIRELLWVKDGLAVFIMTLIVCLFFSFYIIKYQEKYKALQLLF</sequence>
<dbReference type="AlphaFoldDB" id="A0A4R6WJ42"/>
<keyword evidence="3" id="KW-0012">Acyltransferase</keyword>
<reference evidence="3 4" key="1">
    <citation type="submission" date="2019-03" db="EMBL/GenBank/DDBJ databases">
        <title>Genomic Encyclopedia of Archaeal and Bacterial Type Strains, Phase II (KMG-II): from individual species to whole genera.</title>
        <authorList>
            <person name="Goeker M."/>
        </authorList>
    </citation>
    <scope>NUCLEOTIDE SEQUENCE [LARGE SCALE GENOMIC DNA]</scope>
    <source>
        <strain evidence="3 4">DSM 28353</strain>
    </source>
</reference>
<dbReference type="EMBL" id="SNYV01000013">
    <property type="protein sequence ID" value="TDQ77984.1"/>
    <property type="molecule type" value="Genomic_DNA"/>
</dbReference>
<keyword evidence="1" id="KW-1133">Transmembrane helix</keyword>